<dbReference type="RefSeq" id="WP_167197906.1">
    <property type="nucleotide sequence ID" value="NZ_JAAORB010000027.1"/>
</dbReference>
<gene>
    <name evidence="1" type="ORF">HAT86_12055</name>
</gene>
<evidence type="ECO:0000313" key="2">
    <source>
        <dbReference type="Proteomes" id="UP000639775"/>
    </source>
</evidence>
<keyword evidence="2" id="KW-1185">Reference proteome</keyword>
<protein>
    <submittedName>
        <fullName evidence="1">Uncharacterized protein</fullName>
    </submittedName>
</protein>
<dbReference type="AlphaFoldDB" id="A0A967BDP4"/>
<sequence>MTTETRDQIRDHLFQKLAETAESIRKGGAMNDEQVTTAFLGVGITLAQHTCGPIGAAEWLRDMADEIERGELSLKATLQ</sequence>
<comment type="caution">
    <text evidence="1">The sequence shown here is derived from an EMBL/GenBank/DDBJ whole genome shotgun (WGS) entry which is preliminary data.</text>
</comment>
<dbReference type="Proteomes" id="UP000639775">
    <property type="component" value="Unassembled WGS sequence"/>
</dbReference>
<name>A0A967BDP4_9RHOB</name>
<evidence type="ECO:0000313" key="1">
    <source>
        <dbReference type="EMBL" id="NHQ75189.1"/>
    </source>
</evidence>
<proteinExistence type="predicted"/>
<accession>A0A967BDP4</accession>
<reference evidence="1" key="1">
    <citation type="submission" date="2020-03" db="EMBL/GenBank/DDBJ databases">
        <title>Roseovarius gahaiensis sp. nov., isolated from Gahai Saline Lake, China.</title>
        <authorList>
            <person name="Sun X."/>
        </authorList>
    </citation>
    <scope>NUCLEOTIDE SEQUENCE</scope>
    <source>
        <strain evidence="1">GH877</strain>
    </source>
</reference>
<organism evidence="1 2">
    <name type="scientific">Roseovarius gahaiensis</name>
    <dbReference type="NCBI Taxonomy" id="2716691"/>
    <lineage>
        <taxon>Bacteria</taxon>
        <taxon>Pseudomonadati</taxon>
        <taxon>Pseudomonadota</taxon>
        <taxon>Alphaproteobacteria</taxon>
        <taxon>Rhodobacterales</taxon>
        <taxon>Roseobacteraceae</taxon>
        <taxon>Roseovarius</taxon>
    </lineage>
</organism>
<dbReference type="EMBL" id="JAAORB010000027">
    <property type="protein sequence ID" value="NHQ75189.1"/>
    <property type="molecule type" value="Genomic_DNA"/>
</dbReference>